<evidence type="ECO:0000313" key="2">
    <source>
        <dbReference type="EMBL" id="CAJ0587985.1"/>
    </source>
</evidence>
<dbReference type="PANTHER" id="PTHR11733">
    <property type="entry name" value="ZINC METALLOPROTEASE FAMILY M13 NEPRILYSIN-RELATED"/>
    <property type="match status" value="1"/>
</dbReference>
<dbReference type="GO" id="GO:0005886">
    <property type="term" value="C:plasma membrane"/>
    <property type="evidence" value="ECO:0007669"/>
    <property type="project" value="TreeGrafter"/>
</dbReference>
<proteinExistence type="predicted"/>
<dbReference type="Gene3D" id="3.40.390.10">
    <property type="entry name" value="Collagenase (Catalytic Domain)"/>
    <property type="match status" value="1"/>
</dbReference>
<dbReference type="GO" id="GO:0004222">
    <property type="term" value="F:metalloendopeptidase activity"/>
    <property type="evidence" value="ECO:0007669"/>
    <property type="project" value="InterPro"/>
</dbReference>
<dbReference type="InterPro" id="IPR000718">
    <property type="entry name" value="Peptidase_M13"/>
</dbReference>
<dbReference type="PANTHER" id="PTHR11733:SF233">
    <property type="entry name" value="PEPTIDASE M13 C-TERMINAL DOMAIN-CONTAINING PROTEIN"/>
    <property type="match status" value="1"/>
</dbReference>
<reference evidence="2" key="1">
    <citation type="submission" date="2023-06" db="EMBL/GenBank/DDBJ databases">
        <authorList>
            <person name="Delattre M."/>
        </authorList>
    </citation>
    <scope>NUCLEOTIDE SEQUENCE</scope>
    <source>
        <strain evidence="2">AF72</strain>
    </source>
</reference>
<dbReference type="EMBL" id="CATQJA010002773">
    <property type="protein sequence ID" value="CAJ0587985.1"/>
    <property type="molecule type" value="Genomic_DNA"/>
</dbReference>
<keyword evidence="3" id="KW-1185">Reference proteome</keyword>
<sequence length="154" mass="18196">MPYFLTPGNPQKPVPARPSEICIVERARRACQLWQEQDCFSGVNTFKEDRSDFTGVRIAWEAFLTELREWQSKDRPLKTLIYPALGVTREQLFFYAQAIPFCVPYEWSQHMERDVHSAHRIRVNMMHSNMEEFAEAFNCKPGDRMVQRPTCPYF</sequence>
<dbReference type="Pfam" id="PF01431">
    <property type="entry name" value="Peptidase_M13"/>
    <property type="match status" value="1"/>
</dbReference>
<dbReference type="InterPro" id="IPR024079">
    <property type="entry name" value="MetalloPept_cat_dom_sf"/>
</dbReference>
<protein>
    <recommendedName>
        <fullName evidence="1">Peptidase M13 C-terminal domain-containing protein</fullName>
    </recommendedName>
</protein>
<dbReference type="SUPFAM" id="SSF55486">
    <property type="entry name" value="Metalloproteases ('zincins'), catalytic domain"/>
    <property type="match status" value="1"/>
</dbReference>
<feature type="non-terminal residue" evidence="2">
    <location>
        <position position="1"/>
    </location>
</feature>
<organism evidence="2 3">
    <name type="scientific">Mesorhabditis spiculigera</name>
    <dbReference type="NCBI Taxonomy" id="96644"/>
    <lineage>
        <taxon>Eukaryota</taxon>
        <taxon>Metazoa</taxon>
        <taxon>Ecdysozoa</taxon>
        <taxon>Nematoda</taxon>
        <taxon>Chromadorea</taxon>
        <taxon>Rhabditida</taxon>
        <taxon>Rhabditina</taxon>
        <taxon>Rhabditomorpha</taxon>
        <taxon>Rhabditoidea</taxon>
        <taxon>Rhabditidae</taxon>
        <taxon>Mesorhabditinae</taxon>
        <taxon>Mesorhabditis</taxon>
    </lineage>
</organism>
<dbReference type="PROSITE" id="PS51885">
    <property type="entry name" value="NEPRILYSIN"/>
    <property type="match status" value="1"/>
</dbReference>
<feature type="domain" description="Peptidase M13 C-terminal" evidence="1">
    <location>
        <begin position="35"/>
        <end position="151"/>
    </location>
</feature>
<evidence type="ECO:0000259" key="1">
    <source>
        <dbReference type="Pfam" id="PF01431"/>
    </source>
</evidence>
<dbReference type="AlphaFoldDB" id="A0AA36DJM8"/>
<dbReference type="GO" id="GO:0016485">
    <property type="term" value="P:protein processing"/>
    <property type="evidence" value="ECO:0007669"/>
    <property type="project" value="TreeGrafter"/>
</dbReference>
<accession>A0AA36DJM8</accession>
<gene>
    <name evidence="2" type="ORF">MSPICULIGERA_LOCUS25938</name>
</gene>
<dbReference type="Proteomes" id="UP001177023">
    <property type="component" value="Unassembled WGS sequence"/>
</dbReference>
<comment type="caution">
    <text evidence="2">The sequence shown here is derived from an EMBL/GenBank/DDBJ whole genome shotgun (WGS) entry which is preliminary data.</text>
</comment>
<name>A0AA36DJM8_9BILA</name>
<dbReference type="InterPro" id="IPR018497">
    <property type="entry name" value="Peptidase_M13_C"/>
</dbReference>
<evidence type="ECO:0000313" key="3">
    <source>
        <dbReference type="Proteomes" id="UP001177023"/>
    </source>
</evidence>